<feature type="repeat" description="PPR" evidence="3">
    <location>
        <begin position="341"/>
        <end position="375"/>
    </location>
</feature>
<dbReference type="OrthoDB" id="185373at2759"/>
<organism evidence="4 5">
    <name type="scientific">Carex littledalei</name>
    <dbReference type="NCBI Taxonomy" id="544730"/>
    <lineage>
        <taxon>Eukaryota</taxon>
        <taxon>Viridiplantae</taxon>
        <taxon>Streptophyta</taxon>
        <taxon>Embryophyta</taxon>
        <taxon>Tracheophyta</taxon>
        <taxon>Spermatophyta</taxon>
        <taxon>Magnoliopsida</taxon>
        <taxon>Liliopsida</taxon>
        <taxon>Poales</taxon>
        <taxon>Cyperaceae</taxon>
        <taxon>Cyperoideae</taxon>
        <taxon>Cariceae</taxon>
        <taxon>Carex</taxon>
        <taxon>Carex subgen. Euthyceras</taxon>
    </lineage>
</organism>
<dbReference type="Pfam" id="PF12854">
    <property type="entry name" value="PPR_1"/>
    <property type="match status" value="1"/>
</dbReference>
<dbReference type="Pfam" id="PF13041">
    <property type="entry name" value="PPR_2"/>
    <property type="match status" value="1"/>
</dbReference>
<dbReference type="InterPro" id="IPR002885">
    <property type="entry name" value="PPR_rpt"/>
</dbReference>
<dbReference type="PANTHER" id="PTHR47003">
    <property type="entry name" value="OS01G0970900 PROTEIN"/>
    <property type="match status" value="1"/>
</dbReference>
<dbReference type="EMBL" id="SWLB01000006">
    <property type="protein sequence ID" value="KAF3337443.1"/>
    <property type="molecule type" value="Genomic_DNA"/>
</dbReference>
<feature type="repeat" description="PPR" evidence="3">
    <location>
        <begin position="199"/>
        <end position="233"/>
    </location>
</feature>
<evidence type="ECO:0000256" key="2">
    <source>
        <dbReference type="ARBA" id="ARBA00022946"/>
    </source>
</evidence>
<evidence type="ECO:0000256" key="1">
    <source>
        <dbReference type="ARBA" id="ARBA00022737"/>
    </source>
</evidence>
<keyword evidence="2" id="KW-0809">Transit peptide</keyword>
<feature type="repeat" description="PPR" evidence="3">
    <location>
        <begin position="376"/>
        <end position="410"/>
    </location>
</feature>
<feature type="repeat" description="PPR" evidence="3">
    <location>
        <begin position="306"/>
        <end position="340"/>
    </location>
</feature>
<reference evidence="4" key="1">
    <citation type="submission" date="2020-01" db="EMBL/GenBank/DDBJ databases">
        <title>Genome sequence of Kobresia littledalei, the first chromosome-level genome in the family Cyperaceae.</title>
        <authorList>
            <person name="Qu G."/>
        </authorList>
    </citation>
    <scope>NUCLEOTIDE SEQUENCE</scope>
    <source>
        <strain evidence="4">C.B.Clarke</strain>
        <tissue evidence="4">Leaf</tissue>
    </source>
</reference>
<dbReference type="NCBIfam" id="TIGR00756">
    <property type="entry name" value="PPR"/>
    <property type="match status" value="4"/>
</dbReference>
<dbReference type="PANTHER" id="PTHR47003:SF2">
    <property type="entry name" value="OS01G0970900 PROTEIN"/>
    <property type="match status" value="1"/>
</dbReference>
<dbReference type="Pfam" id="PF01535">
    <property type="entry name" value="PPR"/>
    <property type="match status" value="2"/>
</dbReference>
<evidence type="ECO:0000313" key="5">
    <source>
        <dbReference type="Proteomes" id="UP000623129"/>
    </source>
</evidence>
<dbReference type="InterPro" id="IPR011990">
    <property type="entry name" value="TPR-like_helical_dom_sf"/>
</dbReference>
<dbReference type="PROSITE" id="PS51375">
    <property type="entry name" value="PPR"/>
    <property type="match status" value="5"/>
</dbReference>
<keyword evidence="5" id="KW-1185">Reference proteome</keyword>
<keyword evidence="1" id="KW-0677">Repeat</keyword>
<dbReference type="InterPro" id="IPR044578">
    <property type="entry name" value="BIR6-like"/>
</dbReference>
<dbReference type="GO" id="GO:0008380">
    <property type="term" value="P:RNA splicing"/>
    <property type="evidence" value="ECO:0007669"/>
    <property type="project" value="InterPro"/>
</dbReference>
<feature type="repeat" description="PPR" evidence="3">
    <location>
        <begin position="234"/>
        <end position="268"/>
    </location>
</feature>
<comment type="caution">
    <text evidence="4">The sequence shown here is derived from an EMBL/GenBank/DDBJ whole genome shotgun (WGS) entry which is preliminary data.</text>
</comment>
<protein>
    <submittedName>
        <fullName evidence="4">Pentatricopeptide repeat-containing protein</fullName>
    </submittedName>
</protein>
<evidence type="ECO:0000313" key="4">
    <source>
        <dbReference type="EMBL" id="KAF3337443.1"/>
    </source>
</evidence>
<proteinExistence type="predicted"/>
<evidence type="ECO:0000256" key="3">
    <source>
        <dbReference type="PROSITE-ProRule" id="PRU00708"/>
    </source>
</evidence>
<sequence>MFLSRSSTPLRSLLSRFSSSSFASQSTLTQESVLYTLKKLDKSPLKAHSFFDSLKTEHSDFSPCSSAYNLMLRILCRRESLPHFWDLLKSMESTGQSMDEGTYQTLLANFKKEKLTDECTTLNLYHSKLKKDASTDDSVKSVANAVLSCDDFGKELKSTKFMLSEDMVVLVLRELRKSPLKALAFFNWVKDTGSEYKHGSVSYNAMARVLGRDDSLEKFWDLVREMKQNGFDVDIDTYVKVLRQFLKRGLMKDAVELYELMMDGPYKPTVQDCAVLLRQISLSPVPDLDLVYRVVTKHESYGNPVTKPIYDGMHRSLTSNGQFKEAEEVVKKMKIDGYQPDNITYSQLVYGLCKANRLDDARKVLDEMVKSGCTPDLKTWTVLIQGHCTCGEIDKALECLADMTERNLLPDGDLLDILVKAMCQATKQGAAHDLFVEMVEKTGVKPWQASYKYLIKELLRTEMIKEAHGLAKSMKKHNFPPFWEPFGVHIAKFGMVEDARELLKELSRKKIPGPNLYLELFKCFFEEGRCAEAQDLLYKCPHHIRKHGDIVKLFGTSKAESVA</sequence>
<dbReference type="AlphaFoldDB" id="A0A833RCX2"/>
<name>A0A833RCX2_9POAL</name>
<accession>A0A833RCX2</accession>
<dbReference type="Gene3D" id="1.25.40.10">
    <property type="entry name" value="Tetratricopeptide repeat domain"/>
    <property type="match status" value="4"/>
</dbReference>
<dbReference type="Proteomes" id="UP000623129">
    <property type="component" value="Unassembled WGS sequence"/>
</dbReference>
<gene>
    <name evidence="4" type="ORF">FCM35_KLT18030</name>
</gene>